<dbReference type="InterPro" id="IPR002109">
    <property type="entry name" value="Glutaredoxin"/>
</dbReference>
<dbReference type="STRING" id="360412.LARV_02215"/>
<evidence type="ECO:0000313" key="3">
    <source>
        <dbReference type="EMBL" id="GAP14446.1"/>
    </source>
</evidence>
<dbReference type="RefSeq" id="WP_075073706.1">
    <property type="nucleotide sequence ID" value="NZ_DF967972.1"/>
</dbReference>
<dbReference type="CDD" id="cd02976">
    <property type="entry name" value="NrdH"/>
    <property type="match status" value="1"/>
</dbReference>
<gene>
    <name evidence="3" type="ORF">LARV_02215</name>
</gene>
<keyword evidence="4" id="KW-1185">Reference proteome</keyword>
<dbReference type="OrthoDB" id="166296at2"/>
<accession>A0A0S7BAH1</accession>
<dbReference type="SUPFAM" id="SSF52833">
    <property type="entry name" value="Thioredoxin-like"/>
    <property type="match status" value="1"/>
</dbReference>
<dbReference type="Proteomes" id="UP000055060">
    <property type="component" value="Unassembled WGS sequence"/>
</dbReference>
<reference evidence="3" key="1">
    <citation type="submission" date="2015-07" db="EMBL/GenBank/DDBJ databases">
        <title>Draft Genome Sequences of Anaerolinea thermolimosa IMO-1, Bellilinea caldifistulae GOMI-1, Leptolinea tardivitalis YMTK-2, Levilinea saccharolytica KIBI-1,Longilinea arvoryzae KOME-1, Previously Described as Members of the Anaerolineaceae (Chloroflexi).</title>
        <authorList>
            <person name="Sekiguchi Y."/>
            <person name="Ohashi A."/>
            <person name="Matsuura N."/>
            <person name="Tourlousse M.D."/>
        </authorList>
    </citation>
    <scope>NUCLEOTIDE SEQUENCE [LARGE SCALE GENOMIC DNA]</scope>
    <source>
        <strain evidence="3">KOME-1</strain>
    </source>
</reference>
<name>A0A0S7BAH1_9CHLR</name>
<proteinExistence type="predicted"/>
<dbReference type="InterPro" id="IPR036249">
    <property type="entry name" value="Thioredoxin-like_sf"/>
</dbReference>
<evidence type="ECO:0000259" key="2">
    <source>
        <dbReference type="Pfam" id="PF00462"/>
    </source>
</evidence>
<dbReference type="Gene3D" id="3.40.30.10">
    <property type="entry name" value="Glutaredoxin"/>
    <property type="match status" value="1"/>
</dbReference>
<dbReference type="EMBL" id="DF967972">
    <property type="protein sequence ID" value="GAP14446.1"/>
    <property type="molecule type" value="Genomic_DNA"/>
</dbReference>
<sequence>MTDQSEIILYGTTWCGGTLRTRAFLDRNHIPYRWIDIDKDPEAGKFVESVNHGFRSVPTLIFPDGSQLTEPSNSQLAEKLGLPTASN</sequence>
<feature type="domain" description="Glutaredoxin" evidence="2">
    <location>
        <begin position="7"/>
        <end position="62"/>
    </location>
</feature>
<dbReference type="AlphaFoldDB" id="A0A0S7BAH1"/>
<feature type="region of interest" description="Disordered" evidence="1">
    <location>
        <begin position="68"/>
        <end position="87"/>
    </location>
</feature>
<organism evidence="3">
    <name type="scientific">Longilinea arvoryzae</name>
    <dbReference type="NCBI Taxonomy" id="360412"/>
    <lineage>
        <taxon>Bacteria</taxon>
        <taxon>Bacillati</taxon>
        <taxon>Chloroflexota</taxon>
        <taxon>Anaerolineae</taxon>
        <taxon>Anaerolineales</taxon>
        <taxon>Anaerolineaceae</taxon>
        <taxon>Longilinea</taxon>
    </lineage>
</organism>
<evidence type="ECO:0000313" key="4">
    <source>
        <dbReference type="Proteomes" id="UP000055060"/>
    </source>
</evidence>
<dbReference type="Pfam" id="PF00462">
    <property type="entry name" value="Glutaredoxin"/>
    <property type="match status" value="1"/>
</dbReference>
<evidence type="ECO:0000256" key="1">
    <source>
        <dbReference type="SAM" id="MobiDB-lite"/>
    </source>
</evidence>
<protein>
    <submittedName>
        <fullName evidence="3">Glutaredoxin</fullName>
    </submittedName>
</protein>